<name>A0ACB8X7W1_9TELE</name>
<reference evidence="1" key="1">
    <citation type="submission" date="2022-04" db="EMBL/GenBank/DDBJ databases">
        <title>Jade perch genome.</title>
        <authorList>
            <person name="Chao B."/>
        </authorList>
    </citation>
    <scope>NUCLEOTIDE SEQUENCE</scope>
    <source>
        <strain evidence="1">CB-2022</strain>
    </source>
</reference>
<evidence type="ECO:0000313" key="2">
    <source>
        <dbReference type="Proteomes" id="UP000831701"/>
    </source>
</evidence>
<protein>
    <submittedName>
        <fullName evidence="1">Uncharacterized protein</fullName>
    </submittedName>
</protein>
<evidence type="ECO:0000313" key="1">
    <source>
        <dbReference type="EMBL" id="KAI3376385.1"/>
    </source>
</evidence>
<gene>
    <name evidence="1" type="ORF">L3Q82_016869</name>
</gene>
<dbReference type="Proteomes" id="UP000831701">
    <property type="component" value="Chromosome 2"/>
</dbReference>
<keyword evidence="2" id="KW-1185">Reference proteome</keyword>
<accession>A0ACB8X7W1</accession>
<feature type="non-terminal residue" evidence="1">
    <location>
        <position position="1"/>
    </location>
</feature>
<proteinExistence type="predicted"/>
<dbReference type="EMBL" id="CM041532">
    <property type="protein sequence ID" value="KAI3376385.1"/>
    <property type="molecule type" value="Genomic_DNA"/>
</dbReference>
<sequence length="1355" mass="153492">VSCSFKRQTVEMRLFILFLFCVCGFVTAEEDERLPNKCEVCKFLTVELQEALEKTGRSKEVLEVGEVLDSGRRKRKIKYNTSETRLTEALDDICERILQYNVHAERPGSLRYAKGASQTMTTLKNLVHKGVKVDLGLPYELWDEPSVEVSDMKKQCETMLEQYEEVVEDWYFHHQDERLESFLCQNHVLKSSEQDFQFKTTMPLISVYLLLIVSKLETVICYTYQTEPLFLSFSDLAALEANSLDDTYKPNSHVGDDAVRTFVVKCHEDSIEVVMKAHLFDPGLPVEPGHLRLGPAHHHCTAKVKENGDYIIVARLTDCGGEVMVDDWSGERKSSLYFLGEMVNIEASVDPHHHHPPLRLFVHSCVATLTTDVNSYPRYSFIDHQGCFTDSQLHGSSSRFLPRVRDELLQIELEPFLFYQDHRHTVSTDVYITCYLEAQPISNKDPVKKACYFKSLRWRSVDGDDHVCESCSSAKSNHKRALKSKTKYRRHTDAPPLLDARTLAALLFALREGRQEREQEKETLDDMMFLPFSPPPSTSFLPVFLLVLLFLPSSLVSSSLSHTPLSWTSPHDPCYHLDGRPRHCLSEFINAAYGIPVNASHSLQGPDYDSNITSLTDLHNPHNLTCWMAHRGTDTGEWVLTLPLGRRFEITYISLQFCQQGEPSDPISISILKSMDYGRTWRPMQHYSSDCLGNFGLPSQTVAQTRHQETEPLCSDPRPLQKQRGGTVLAFSTLDGRPSSPDFDHSHTLQDWVTATDIRVVFHQVSKNAKMGNLDKTEDTRWRDGEEDDRGTGLLRWRSGHKVDRLNTDNTLAFFERETKNSETRGRNKGDKVDKHGRKGHYKGSGQDEDGHNVTSKEGGDSFSTDALTTSKKGGKGRGRGRKKENNLWLPCPSGGCNWTVEGRRRSNKGRELRKRRNNNLNTKQSSRNLQVTPPSAFISAVRAPLALSDLQVGGRCKCNGHASRCRRDDTGRAVCVCEHHTAGPDCDVCEDFYCDRPWHRATPTHPNPCVACECNGHSSKCRFSMEVFQQSGRRSGGVCQKCRHHTAGRHCQYCQNGYTRDHNKPLNHRRACQPCQCHRLGAVGRWCNQTSGQCLCREGVTGLRCNRCAPGYKQGRSPLRPCIRIQEVTSTPVYQPQYSIAEECVSYCQPSQVKVRMNLETYCLKDYGWLLKVQVRGMERSGPWWQFSISVQTVFRTGSTSRVRRGPHSLWVPDRDLGCGCPALHVGRTFLLIGAEEGERGWGPEESRLVADRSTLALQWREHWSPKLRGFRGQDKRGRCPPKSPNSHHHREQTKLQSGYIPPHLLTEKDTEPPGVDTHSVDVDDTQTSAVPHTHSHTEATPTTPALVCTTPGD</sequence>
<organism evidence="1 2">
    <name type="scientific">Scortum barcoo</name>
    <name type="common">barcoo grunter</name>
    <dbReference type="NCBI Taxonomy" id="214431"/>
    <lineage>
        <taxon>Eukaryota</taxon>
        <taxon>Metazoa</taxon>
        <taxon>Chordata</taxon>
        <taxon>Craniata</taxon>
        <taxon>Vertebrata</taxon>
        <taxon>Euteleostomi</taxon>
        <taxon>Actinopterygii</taxon>
        <taxon>Neopterygii</taxon>
        <taxon>Teleostei</taxon>
        <taxon>Neoteleostei</taxon>
        <taxon>Acanthomorphata</taxon>
        <taxon>Eupercaria</taxon>
        <taxon>Centrarchiformes</taxon>
        <taxon>Terapontoidei</taxon>
        <taxon>Terapontidae</taxon>
        <taxon>Scortum</taxon>
    </lineage>
</organism>
<comment type="caution">
    <text evidence="1">The sequence shown here is derived from an EMBL/GenBank/DDBJ whole genome shotgun (WGS) entry which is preliminary data.</text>
</comment>